<dbReference type="AlphaFoldDB" id="A0A1A0HF48"/>
<dbReference type="EMBL" id="LXTC01000002">
    <property type="protein sequence ID" value="OBA22626.1"/>
    <property type="molecule type" value="Genomic_DNA"/>
</dbReference>
<dbReference type="RefSeq" id="XP_018713122.1">
    <property type="nucleotide sequence ID" value="XM_018853985.1"/>
</dbReference>
<dbReference type="OrthoDB" id="4081922at2759"/>
<protein>
    <submittedName>
        <fullName evidence="2">Uncharacterized protein</fullName>
    </submittedName>
</protein>
<keyword evidence="3" id="KW-1185">Reference proteome</keyword>
<name>A0A1A0HF48_9ASCO</name>
<evidence type="ECO:0000313" key="2">
    <source>
        <dbReference type="EMBL" id="OBA22626.1"/>
    </source>
</evidence>
<gene>
    <name evidence="2" type="ORF">METBIDRAFT_11439</name>
</gene>
<sequence>MDIKKSYEYWQELVSKNMKLRLKPRRASDAGGGAEISNDQLRERVPPYREPTLRDLMTSEELELFSKPELQSFRQKVSEKLALQRGLQLKDSDVDKLLESCLADLQFSQGFDPYGNEDEVGLHDGNSCTQDLALNTYEGPGESDEDVLADDYHMMGPSRHRHFEVELSDGPPGIEPDPNEPSCEFTFEYDRDGKLIPTSNNIEEKLRLMNLQSQITNEALSQALALAMAMAAGGKKKKKHNKKKKKAKGEEDHGTCVETRSDLCLFCQYETFYGVKPLYSMRKLDYTHKWEMERRMKFREKLGAAKLYKAKHEHSRDDAVLVDDLEDSHGTVEDE</sequence>
<evidence type="ECO:0000256" key="1">
    <source>
        <dbReference type="SAM" id="MobiDB-lite"/>
    </source>
</evidence>
<proteinExistence type="predicted"/>
<feature type="region of interest" description="Disordered" evidence="1">
    <location>
        <begin position="24"/>
        <end position="50"/>
    </location>
</feature>
<reference evidence="2 3" key="1">
    <citation type="submission" date="2016-05" db="EMBL/GenBank/DDBJ databases">
        <title>Comparative genomics of biotechnologically important yeasts.</title>
        <authorList>
            <consortium name="DOE Joint Genome Institute"/>
            <person name="Riley R."/>
            <person name="Haridas S."/>
            <person name="Wolfe K.H."/>
            <person name="Lopes M.R."/>
            <person name="Hittinger C.T."/>
            <person name="Goker M."/>
            <person name="Salamov A."/>
            <person name="Wisecaver J."/>
            <person name="Long T.M."/>
            <person name="Aerts A.L."/>
            <person name="Barry K."/>
            <person name="Choi C."/>
            <person name="Clum A."/>
            <person name="Coughlan A.Y."/>
            <person name="Deshpande S."/>
            <person name="Douglass A.P."/>
            <person name="Hanson S.J."/>
            <person name="Klenk H.-P."/>
            <person name="LaButti K."/>
            <person name="Lapidus A."/>
            <person name="Lindquist E."/>
            <person name="Lipzen A."/>
            <person name="Meier-kolthoff J.P."/>
            <person name="Ohm R.A."/>
            <person name="Otillar R.P."/>
            <person name="Pangilinan J."/>
            <person name="Peng Y."/>
            <person name="Rokas A."/>
            <person name="Rosa C.A."/>
            <person name="Scheuner C."/>
            <person name="Sibirny A.A."/>
            <person name="Slot J.C."/>
            <person name="Stielow J.B."/>
            <person name="Sun H."/>
            <person name="Kurtzman C.P."/>
            <person name="Blackwell M."/>
            <person name="Grigoriev I.V."/>
            <person name="Jeffries T.W."/>
        </authorList>
    </citation>
    <scope>NUCLEOTIDE SEQUENCE [LARGE SCALE GENOMIC DNA]</scope>
    <source>
        <strain evidence="2 3">NRRL YB-4993</strain>
    </source>
</reference>
<organism evidence="2 3">
    <name type="scientific">Metschnikowia bicuspidata var. bicuspidata NRRL YB-4993</name>
    <dbReference type="NCBI Taxonomy" id="869754"/>
    <lineage>
        <taxon>Eukaryota</taxon>
        <taxon>Fungi</taxon>
        <taxon>Dikarya</taxon>
        <taxon>Ascomycota</taxon>
        <taxon>Saccharomycotina</taxon>
        <taxon>Pichiomycetes</taxon>
        <taxon>Metschnikowiaceae</taxon>
        <taxon>Metschnikowia</taxon>
    </lineage>
</organism>
<dbReference type="GeneID" id="30026961"/>
<dbReference type="Proteomes" id="UP000092555">
    <property type="component" value="Unassembled WGS sequence"/>
</dbReference>
<feature type="compositionally biased region" description="Basic and acidic residues" evidence="1">
    <location>
        <begin position="40"/>
        <end position="50"/>
    </location>
</feature>
<comment type="caution">
    <text evidence="2">The sequence shown here is derived from an EMBL/GenBank/DDBJ whole genome shotgun (WGS) entry which is preliminary data.</text>
</comment>
<accession>A0A1A0HF48</accession>
<evidence type="ECO:0000313" key="3">
    <source>
        <dbReference type="Proteomes" id="UP000092555"/>
    </source>
</evidence>